<feature type="domain" description="CobQ/CobB/MinD/ParA nucleotide binding" evidence="2">
    <location>
        <begin position="200"/>
        <end position="418"/>
    </location>
</feature>
<dbReference type="SUPFAM" id="SSF52540">
    <property type="entry name" value="P-loop containing nucleoside triphosphate hydrolases"/>
    <property type="match status" value="1"/>
</dbReference>
<evidence type="ECO:0000259" key="2">
    <source>
        <dbReference type="Pfam" id="PF01656"/>
    </source>
</evidence>
<evidence type="ECO:0000256" key="1">
    <source>
        <dbReference type="SAM" id="MobiDB-lite"/>
    </source>
</evidence>
<keyword evidence="4" id="KW-1185">Reference proteome</keyword>
<feature type="region of interest" description="Disordered" evidence="1">
    <location>
        <begin position="64"/>
        <end position="106"/>
    </location>
</feature>
<dbReference type="Proteomes" id="UP001235133">
    <property type="component" value="Unassembled WGS sequence"/>
</dbReference>
<comment type="caution">
    <text evidence="3">The sequence shown here is derived from an EMBL/GenBank/DDBJ whole genome shotgun (WGS) entry which is preliminary data.</text>
</comment>
<gene>
    <name evidence="3" type="ORF">Q9R08_01090</name>
</gene>
<evidence type="ECO:0000313" key="4">
    <source>
        <dbReference type="Proteomes" id="UP001235133"/>
    </source>
</evidence>
<dbReference type="PANTHER" id="PTHR43384">
    <property type="entry name" value="SEPTUM SITE-DETERMINING PROTEIN MIND HOMOLOG, CHLOROPLASTIC-RELATED"/>
    <property type="match status" value="1"/>
</dbReference>
<reference evidence="3 4" key="1">
    <citation type="submission" date="2023-08" db="EMBL/GenBank/DDBJ databases">
        <title>Microbacterium psychrotolerans sp. nov., a psychrotolerant bacterium isolated from soil in Heilongjiang Province, China.</title>
        <authorList>
            <person name="An P."/>
            <person name="Zhao D."/>
            <person name="Xiang H."/>
        </authorList>
    </citation>
    <scope>NUCLEOTIDE SEQUENCE [LARGE SCALE GENOMIC DNA]</scope>
    <source>
        <strain evidence="3 4">QXD-8</strain>
    </source>
</reference>
<sequence>MNIALHPRTYATVTGPHATFVTLDGHAESVTPTGDEDIRHAVVRRATDEARRTGTSIELVTSGDRGEHHLLIDPAGATTPLTRPPDNDDTDDVDEPELGEDGVDDPELGLVDVVASSMRGEEVTVPTPQPGDRRASTSPAAESPTRPTFLTPTPDATTHLAGWRGFLKGLGFTVKPSATEQRRAAEKAVVSRQWAGCRTLAVVNGKGGVGKTMTTAMLAAVYAREGGGNVLAWDNNDTRGTLGWRTEQGQYDTTLRDLLPVAQYLLAPEAGVSEIARFVHHQPADRYDVLRSNPELLATDQRIGTADFDLLMQVAARFYRLVIFDSGNDESAERWLRMIDSSYQLVLPTLANPESAESAALLLDALRGRDERSAALAAHAVVIVTQAEPTGTAEARRIADGFTGHVRAVHTVPFDPALKAGPLRFDNLRPRTRDAWLAVAASAAEAL</sequence>
<organism evidence="3 4">
    <name type="scientific">Microbacterium psychrotolerans</name>
    <dbReference type="NCBI Taxonomy" id="3068321"/>
    <lineage>
        <taxon>Bacteria</taxon>
        <taxon>Bacillati</taxon>
        <taxon>Actinomycetota</taxon>
        <taxon>Actinomycetes</taxon>
        <taxon>Micrococcales</taxon>
        <taxon>Microbacteriaceae</taxon>
        <taxon>Microbacterium</taxon>
    </lineage>
</organism>
<dbReference type="InterPro" id="IPR002586">
    <property type="entry name" value="CobQ/CobB/MinD/ParA_Nub-bd_dom"/>
</dbReference>
<feature type="compositionally biased region" description="Polar residues" evidence="1">
    <location>
        <begin position="136"/>
        <end position="154"/>
    </location>
</feature>
<dbReference type="RefSeq" id="WP_308865963.1">
    <property type="nucleotide sequence ID" value="NZ_JAVFWO010000001.1"/>
</dbReference>
<feature type="region of interest" description="Disordered" evidence="1">
    <location>
        <begin position="119"/>
        <end position="154"/>
    </location>
</feature>
<protein>
    <submittedName>
        <fullName evidence="3">AAA family ATPase</fullName>
    </submittedName>
</protein>
<accession>A0ABU0YW81</accession>
<dbReference type="InterPro" id="IPR050625">
    <property type="entry name" value="ParA/MinD_ATPase"/>
</dbReference>
<proteinExistence type="predicted"/>
<dbReference type="EMBL" id="JAVFWO010000001">
    <property type="protein sequence ID" value="MDQ7876562.1"/>
    <property type="molecule type" value="Genomic_DNA"/>
</dbReference>
<dbReference type="Pfam" id="PF01656">
    <property type="entry name" value="CbiA"/>
    <property type="match status" value="1"/>
</dbReference>
<dbReference type="Gene3D" id="3.40.50.300">
    <property type="entry name" value="P-loop containing nucleotide triphosphate hydrolases"/>
    <property type="match status" value="1"/>
</dbReference>
<feature type="compositionally biased region" description="Acidic residues" evidence="1">
    <location>
        <begin position="87"/>
        <end position="106"/>
    </location>
</feature>
<dbReference type="InterPro" id="IPR027417">
    <property type="entry name" value="P-loop_NTPase"/>
</dbReference>
<name>A0ABU0YW81_9MICO</name>
<dbReference type="PANTHER" id="PTHR43384:SF14">
    <property type="entry name" value="ESX-1 SECRETION-ASSOCIATED PROTEIN ESPI"/>
    <property type="match status" value="1"/>
</dbReference>
<evidence type="ECO:0000313" key="3">
    <source>
        <dbReference type="EMBL" id="MDQ7876562.1"/>
    </source>
</evidence>